<feature type="transmembrane region" description="Helical" evidence="1">
    <location>
        <begin position="232"/>
        <end position="250"/>
    </location>
</feature>
<proteinExistence type="predicted"/>
<dbReference type="eggNOG" id="COG1277">
    <property type="taxonomic scope" value="Bacteria"/>
</dbReference>
<sequence length="255" mass="27172" precursor="true">MAGLTLLRVERIKLFSTRSPWWCLATATVATIALAMLVAGTVTKDDLPTFTPAATQFAGRFGSVIMMVMAILAVTTEYRFSTIRVTFLAFPRRTDALLAKTVVVAGLAGLTGEVAAIGSWVVSVVLRPDAPLALRYARDFRVVIGSGVVWAIGAVIAIAAGLLIRHSAGAISAVMIWNLLLENLLPVIPRIGPHLQDWLPFTAASNFLYDGQPLGTDSALDQPSRLGPWGSLAYFAAFAALLLAIGIIVAKRRDA</sequence>
<dbReference type="KEGG" id="fri:FraEuI1c_0280"/>
<feature type="transmembrane region" description="Helical" evidence="1">
    <location>
        <begin position="170"/>
        <end position="188"/>
    </location>
</feature>
<protein>
    <recommendedName>
        <fullName evidence="4">ABC-2 type transport system permease protein</fullName>
    </recommendedName>
</protein>
<feature type="transmembrane region" description="Helical" evidence="1">
    <location>
        <begin position="57"/>
        <end position="76"/>
    </location>
</feature>
<keyword evidence="3" id="KW-1185">Reference proteome</keyword>
<evidence type="ECO:0000313" key="2">
    <source>
        <dbReference type="EMBL" id="ADP78366.1"/>
    </source>
</evidence>
<dbReference type="AlphaFoldDB" id="E3J793"/>
<feature type="transmembrane region" description="Helical" evidence="1">
    <location>
        <begin position="142"/>
        <end position="163"/>
    </location>
</feature>
<gene>
    <name evidence="2" type="ordered locus">FraEuI1c_0280</name>
</gene>
<evidence type="ECO:0008006" key="4">
    <source>
        <dbReference type="Google" id="ProtNLM"/>
    </source>
</evidence>
<accession>E3J793</accession>
<evidence type="ECO:0000256" key="1">
    <source>
        <dbReference type="SAM" id="Phobius"/>
    </source>
</evidence>
<feature type="transmembrane region" description="Helical" evidence="1">
    <location>
        <begin position="97"/>
        <end position="122"/>
    </location>
</feature>
<dbReference type="Proteomes" id="UP000002484">
    <property type="component" value="Chromosome"/>
</dbReference>
<dbReference type="HOGENOM" id="CLU_051674_2_0_11"/>
<name>E3J793_PSEI1</name>
<keyword evidence="1" id="KW-0472">Membrane</keyword>
<dbReference type="STRING" id="298654.FraEuI1c_0280"/>
<keyword evidence="1" id="KW-0812">Transmembrane</keyword>
<organism evidence="2 3">
    <name type="scientific">Pseudofrankia inefficax (strain DSM 45817 / CECT 9037 / DDB 130130 / EuI1c)</name>
    <name type="common">Frankia inefficax</name>
    <dbReference type="NCBI Taxonomy" id="298654"/>
    <lineage>
        <taxon>Bacteria</taxon>
        <taxon>Bacillati</taxon>
        <taxon>Actinomycetota</taxon>
        <taxon>Actinomycetes</taxon>
        <taxon>Frankiales</taxon>
        <taxon>Frankiaceae</taxon>
        <taxon>Pseudofrankia</taxon>
    </lineage>
</organism>
<keyword evidence="1" id="KW-1133">Transmembrane helix</keyword>
<feature type="transmembrane region" description="Helical" evidence="1">
    <location>
        <begin position="21"/>
        <end position="42"/>
    </location>
</feature>
<dbReference type="EMBL" id="CP002299">
    <property type="protein sequence ID" value="ADP78366.1"/>
    <property type="molecule type" value="Genomic_DNA"/>
</dbReference>
<evidence type="ECO:0000313" key="3">
    <source>
        <dbReference type="Proteomes" id="UP000002484"/>
    </source>
</evidence>
<reference evidence="2 3" key="1">
    <citation type="submission" date="2010-10" db="EMBL/GenBank/DDBJ databases">
        <title>Complete sequence of Frankia sp. EuI1c.</title>
        <authorList>
            <consortium name="US DOE Joint Genome Institute"/>
            <person name="Lucas S."/>
            <person name="Copeland A."/>
            <person name="Lapidus A."/>
            <person name="Cheng J.-F."/>
            <person name="Bruce D."/>
            <person name="Goodwin L."/>
            <person name="Pitluck S."/>
            <person name="Chertkov O."/>
            <person name="Detter J.C."/>
            <person name="Han C."/>
            <person name="Tapia R."/>
            <person name="Land M."/>
            <person name="Hauser L."/>
            <person name="Jeffries C."/>
            <person name="Kyrpides N."/>
            <person name="Ivanova N."/>
            <person name="Mikhailova N."/>
            <person name="Beauchemin N."/>
            <person name="Sen A."/>
            <person name="Sur S.A."/>
            <person name="Gtari M."/>
            <person name="Wall L."/>
            <person name="Tisa L."/>
            <person name="Woyke T."/>
        </authorList>
    </citation>
    <scope>NUCLEOTIDE SEQUENCE [LARGE SCALE GENOMIC DNA]</scope>
    <source>
        <strain evidence="3">DSM 45817 / CECT 9037 / EuI1c</strain>
    </source>
</reference>
<dbReference type="InParanoid" id="E3J793"/>